<dbReference type="GeneID" id="63828241"/>
<accession>A0A165ESA9</accession>
<dbReference type="OrthoDB" id="2685034at2759"/>
<feature type="region of interest" description="Disordered" evidence="1">
    <location>
        <begin position="1"/>
        <end position="48"/>
    </location>
</feature>
<feature type="compositionally biased region" description="Polar residues" evidence="1">
    <location>
        <begin position="356"/>
        <end position="369"/>
    </location>
</feature>
<evidence type="ECO:0000313" key="3">
    <source>
        <dbReference type="Proteomes" id="UP000076871"/>
    </source>
</evidence>
<feature type="region of interest" description="Disordered" evidence="1">
    <location>
        <begin position="490"/>
        <end position="509"/>
    </location>
</feature>
<feature type="compositionally biased region" description="Polar residues" evidence="1">
    <location>
        <begin position="1"/>
        <end position="27"/>
    </location>
</feature>
<keyword evidence="3" id="KW-1185">Reference proteome</keyword>
<sequence length="786" mass="86767">MAQIGSNVSSTVGDGNGQFQGSASGQHVNPARNAEVIQGSRSTPYESASAVNYQASHIYPNSVVPYGSSSLSGANVLPPTQVIYPPSQSQSRSQPGTPSTSPAAAGKRKETEDGSHNPAPRKRRPPSLPNGDDPDVGPNGGPKHWTDSEKTSLFNWLLLHDNHWDMFRTKMNTVFRDASAQIFGGRKSFTALKSCYHRNVETFKQIFAFEVYLSRLPPDPNNPADGNAPFSDRIHDPTMARQAYLEQKLEEARGAGVPVANLNMKVIDHWHQKGWYNLFKSRFREDPRTGLPIPSYGPSSLSFPAEGSSNQMLYPPSAIDPQLTNSNADEEEEEEEEDVEQQVQETLMSPMHNNHPGPSTSAAQSDSQIPPNPTGRDAPLPPTPILPQKASQPHSSTRRTVAPSLAPDLRTEQMHLQMMQAMDRFTAVTNSLMDQCATLSQLLVAEAEERKIRAQAQSERVGKKEDGLNRKEKATLATEMLANADVGDECVQRPCSTPSRSEERQEDRPALSAALPLRVRIVGYDQFATTAIKAANQNGGDYLEVPWSHFDSIMLVMKRIEDKVCIPVMYWRLASNGIVLEPNTRMSEQSLFVNSSSGVVELTLVPINALKGYIAQTQQKHEWKVLTPATTTSSDPRARAPPAWSVYIHQRTHAVKILRRALDEHAGIPLDPLLVQIRAGIEAALETTGLSPTEQSAVADGVVPLYVNLEDDMDMCVLHGDAEILTRIYSPSTPAAIDMHLSYHRASSMFRTEYDFNVIYRIHSELSRPKAGRNGWRAMFSLGWKD</sequence>
<feature type="region of interest" description="Disordered" evidence="1">
    <location>
        <begin position="302"/>
        <end position="406"/>
    </location>
</feature>
<name>A0A165ESA9_9APHY</name>
<feature type="compositionally biased region" description="Acidic residues" evidence="1">
    <location>
        <begin position="328"/>
        <end position="340"/>
    </location>
</feature>
<dbReference type="EMBL" id="KV427618">
    <property type="protein sequence ID" value="KZT07661.1"/>
    <property type="molecule type" value="Genomic_DNA"/>
</dbReference>
<reference evidence="2 3" key="1">
    <citation type="journal article" date="2016" name="Mol. Biol. Evol.">
        <title>Comparative Genomics of Early-Diverging Mushroom-Forming Fungi Provides Insights into the Origins of Lignocellulose Decay Capabilities.</title>
        <authorList>
            <person name="Nagy L.G."/>
            <person name="Riley R."/>
            <person name="Tritt A."/>
            <person name="Adam C."/>
            <person name="Daum C."/>
            <person name="Floudas D."/>
            <person name="Sun H."/>
            <person name="Yadav J.S."/>
            <person name="Pangilinan J."/>
            <person name="Larsson K.H."/>
            <person name="Matsuura K."/>
            <person name="Barry K."/>
            <person name="Labutti K."/>
            <person name="Kuo R."/>
            <person name="Ohm R.A."/>
            <person name="Bhattacharya S.S."/>
            <person name="Shirouzu T."/>
            <person name="Yoshinaga Y."/>
            <person name="Martin F.M."/>
            <person name="Grigoriev I.V."/>
            <person name="Hibbett D.S."/>
        </authorList>
    </citation>
    <scope>NUCLEOTIDE SEQUENCE [LARGE SCALE GENOMIC DNA]</scope>
    <source>
        <strain evidence="2 3">93-53</strain>
    </source>
</reference>
<evidence type="ECO:0000256" key="1">
    <source>
        <dbReference type="SAM" id="MobiDB-lite"/>
    </source>
</evidence>
<proteinExistence type="predicted"/>
<dbReference type="AlphaFoldDB" id="A0A165ESA9"/>
<feature type="compositionally biased region" description="Low complexity" evidence="1">
    <location>
        <begin position="85"/>
        <end position="102"/>
    </location>
</feature>
<evidence type="ECO:0000313" key="2">
    <source>
        <dbReference type="EMBL" id="KZT07661.1"/>
    </source>
</evidence>
<organism evidence="2 3">
    <name type="scientific">Laetiporus sulphureus 93-53</name>
    <dbReference type="NCBI Taxonomy" id="1314785"/>
    <lineage>
        <taxon>Eukaryota</taxon>
        <taxon>Fungi</taxon>
        <taxon>Dikarya</taxon>
        <taxon>Basidiomycota</taxon>
        <taxon>Agaricomycotina</taxon>
        <taxon>Agaricomycetes</taxon>
        <taxon>Polyporales</taxon>
        <taxon>Laetiporus</taxon>
    </lineage>
</organism>
<feature type="compositionally biased region" description="Polar residues" evidence="1">
    <location>
        <begin position="389"/>
        <end position="399"/>
    </location>
</feature>
<feature type="compositionally biased region" description="Polar residues" evidence="1">
    <location>
        <begin position="302"/>
        <end position="312"/>
    </location>
</feature>
<dbReference type="RefSeq" id="XP_040765401.1">
    <property type="nucleotide sequence ID" value="XM_040911213.1"/>
</dbReference>
<dbReference type="Proteomes" id="UP000076871">
    <property type="component" value="Unassembled WGS sequence"/>
</dbReference>
<feature type="region of interest" description="Disordered" evidence="1">
    <location>
        <begin position="79"/>
        <end position="146"/>
    </location>
</feature>
<protein>
    <submittedName>
        <fullName evidence="2">Uncharacterized protein</fullName>
    </submittedName>
</protein>
<feature type="compositionally biased region" description="Basic and acidic residues" evidence="1">
    <location>
        <begin position="500"/>
        <end position="509"/>
    </location>
</feature>
<feature type="compositionally biased region" description="Polar residues" evidence="1">
    <location>
        <begin position="39"/>
        <end position="48"/>
    </location>
</feature>
<gene>
    <name evidence="2" type="ORF">LAESUDRAFT_742775</name>
</gene>